<dbReference type="Proteomes" id="UP001642484">
    <property type="component" value="Unassembled WGS sequence"/>
</dbReference>
<feature type="transmembrane region" description="Helical" evidence="2">
    <location>
        <begin position="23"/>
        <end position="45"/>
    </location>
</feature>
<dbReference type="SMART" id="SM00855">
    <property type="entry name" value="PGAM"/>
    <property type="match status" value="1"/>
</dbReference>
<dbReference type="SUPFAM" id="SSF53254">
    <property type="entry name" value="Phosphoglycerate mutase-like"/>
    <property type="match status" value="1"/>
</dbReference>
<evidence type="ECO:0000313" key="4">
    <source>
        <dbReference type="Proteomes" id="UP001642484"/>
    </source>
</evidence>
<evidence type="ECO:0000256" key="2">
    <source>
        <dbReference type="SAM" id="Phobius"/>
    </source>
</evidence>
<feature type="transmembrane region" description="Helical" evidence="2">
    <location>
        <begin position="82"/>
        <end position="108"/>
    </location>
</feature>
<reference evidence="3 4" key="1">
    <citation type="submission" date="2024-02" db="EMBL/GenBank/DDBJ databases">
        <authorList>
            <person name="Chen Y."/>
            <person name="Shah S."/>
            <person name="Dougan E. K."/>
            <person name="Thang M."/>
            <person name="Chan C."/>
        </authorList>
    </citation>
    <scope>NUCLEOTIDE SEQUENCE [LARGE SCALE GENOMIC DNA]</scope>
</reference>
<dbReference type="EMBL" id="CAXAMN010015335">
    <property type="protein sequence ID" value="CAK9045552.1"/>
    <property type="molecule type" value="Genomic_DNA"/>
</dbReference>
<keyword evidence="4" id="KW-1185">Reference proteome</keyword>
<feature type="compositionally biased region" description="Basic and acidic residues" evidence="1">
    <location>
        <begin position="800"/>
        <end position="820"/>
    </location>
</feature>
<keyword evidence="2" id="KW-1133">Transmembrane helix</keyword>
<dbReference type="CDD" id="cd07067">
    <property type="entry name" value="HP_PGM_like"/>
    <property type="match status" value="1"/>
</dbReference>
<sequence>MVPTMGDTNKSWLGPMRWSPQPLGSFGVVICTIICSLVVSLCLVIWSKKTRLWQSAVFTMTLLLAMFMQEVLLSLLQPDHVVLSVAAILCHCNVHPIFLVLMMLGLIADLGQELLFFLDTSGGDQAERRSGYPLVTLFGTRKATISMGLVICGFTWNFTTRVKAVSSGMLFGPNDEELQSPLAGRWGRTSSWLMALNNWALWTAWFFEDPTTWSFFFRREAAMVAASVMATLWVRMRRCSEFQADCPPLALMMQKSVYLCEDHQDPKLHTSYILCESASSFEYFSGCCVTGSLIATLALVQAGCYPSCCLFSTAALSMATVWMLRHAETVFRGQGIARFHFELSPLHILLINWAIVISASIDFWARLHAVRRGIEQSRQNAERSATFLSMLDSGPGSTTLRPPRASPMNAARGREPNVEHMRGASLELAQWNEPLKTPKARRRLSVCTLRHGQRADDPEAFDEWGCSEDAERFPHDPPLTPNGFQQAELAAKELLKEGLAFDVVITSPYLRCIQTALVVCETFKSDLLLDYALSEVYGAPVFEHPPKQERPWESLMSCLQASDASASGGLDLSRIKAARLMGQRPQWPETMPKARMRYAKRFLDYLRRARHTNRSCLLVSHGHMVQVCASLFPANQHRQISKVDYCGAVAATWHRQASRGSDVSTRRHRAGRSATVDLADLARNDETGGRLQQNTKLKYWKVWMRGLYSTAVHGHEGAAPSKVLQELHDLEHSEPTDVDRLLGLRPPELSEFEDSNAAASSFARTSESNLSFSTNTKTASSMANFRNPARNAGAPPSFALDHHQSRASDDDTKPAPDTKQQRGVVGALAGMASSPLAQRRAASSLSFMLDPPKPLAASLAERRRSRKDLKIDEGSDFEERASKIRGHKGLQGIAFVACSAPHATLTKCISGAAPSIHLNSKDFHSDSVLHGLSIVSIHRKRIRKALVPSSADDWLWL</sequence>
<protein>
    <submittedName>
        <fullName evidence="3">Uncharacterized protein</fullName>
    </submittedName>
</protein>
<evidence type="ECO:0000256" key="1">
    <source>
        <dbReference type="SAM" id="MobiDB-lite"/>
    </source>
</evidence>
<dbReference type="InterPro" id="IPR013078">
    <property type="entry name" value="His_Pase_superF_clade-1"/>
</dbReference>
<comment type="caution">
    <text evidence="3">The sequence shown here is derived from an EMBL/GenBank/DDBJ whole genome shotgun (WGS) entry which is preliminary data.</text>
</comment>
<proteinExistence type="predicted"/>
<dbReference type="PANTHER" id="PTHR16469:SF27">
    <property type="entry name" value="UBIQUITIN-ASSOCIATED AND SH3 DOMAIN-CONTAINING BA-RELATED"/>
    <property type="match status" value="1"/>
</dbReference>
<accession>A0ABP0M239</accession>
<dbReference type="InterPro" id="IPR029033">
    <property type="entry name" value="His_PPase_superfam"/>
</dbReference>
<feature type="transmembrane region" description="Helical" evidence="2">
    <location>
        <begin position="57"/>
        <end position="76"/>
    </location>
</feature>
<dbReference type="Pfam" id="PF00300">
    <property type="entry name" value="His_Phos_1"/>
    <property type="match status" value="1"/>
</dbReference>
<feature type="region of interest" description="Disordered" evidence="1">
    <location>
        <begin position="785"/>
        <end position="820"/>
    </location>
</feature>
<keyword evidence="2" id="KW-0472">Membrane</keyword>
<evidence type="ECO:0000313" key="3">
    <source>
        <dbReference type="EMBL" id="CAK9045552.1"/>
    </source>
</evidence>
<dbReference type="Gene3D" id="3.40.50.1240">
    <property type="entry name" value="Phosphoglycerate mutase-like"/>
    <property type="match status" value="1"/>
</dbReference>
<organism evidence="3 4">
    <name type="scientific">Durusdinium trenchii</name>
    <dbReference type="NCBI Taxonomy" id="1381693"/>
    <lineage>
        <taxon>Eukaryota</taxon>
        <taxon>Sar</taxon>
        <taxon>Alveolata</taxon>
        <taxon>Dinophyceae</taxon>
        <taxon>Suessiales</taxon>
        <taxon>Symbiodiniaceae</taxon>
        <taxon>Durusdinium</taxon>
    </lineage>
</organism>
<feature type="region of interest" description="Disordered" evidence="1">
    <location>
        <begin position="387"/>
        <end position="417"/>
    </location>
</feature>
<dbReference type="PANTHER" id="PTHR16469">
    <property type="entry name" value="UBIQUITIN-ASSOCIATED AND SH3 DOMAIN-CONTAINING BA-RELATED"/>
    <property type="match status" value="1"/>
</dbReference>
<name>A0ABP0M239_9DINO</name>
<dbReference type="InterPro" id="IPR051710">
    <property type="entry name" value="Phosphatase_SH3-domain"/>
</dbReference>
<keyword evidence="2" id="KW-0812">Transmembrane</keyword>
<gene>
    <name evidence="3" type="ORF">CCMP2556_LOCUS23782</name>
</gene>